<feature type="binding site" evidence="6">
    <location>
        <position position="92"/>
    </location>
    <ligand>
        <name>S-adenosyl-L-methionine</name>
        <dbReference type="ChEBI" id="CHEBI:59789"/>
    </ligand>
</feature>
<evidence type="ECO:0000256" key="1">
    <source>
        <dbReference type="ARBA" id="ARBA00022490"/>
    </source>
</evidence>
<dbReference type="GO" id="GO:0005829">
    <property type="term" value="C:cytosol"/>
    <property type="evidence" value="ECO:0007669"/>
    <property type="project" value="TreeGrafter"/>
</dbReference>
<dbReference type="EC" id="2.1.1.-" evidence="6"/>
<sequence length="246" mass="25802">MEEHRAPSGDGGAAAATDPLTDDPRLPGFFGPAWPAVSGFHRMLQGEGVLRGLVGPREVGRLWERHLLNSAAVVPFLPAVGTIVDLGSGAGMPGVVAAAMRPEARVVLLEPMLRRTEWLGEVVRTLGLDNVEVHRGRAEEVVGTFSADAVTVRAVAALDVLYGWAMPLLRVGGELVALKGARAEEEIGASSDTGRAWGAGVPAVHTVGTVEGVESTRVVTVVRERAVAPPVRGGVAGQRKARRRRG</sequence>
<evidence type="ECO:0000256" key="2">
    <source>
        <dbReference type="ARBA" id="ARBA00022552"/>
    </source>
</evidence>
<dbReference type="InterPro" id="IPR003682">
    <property type="entry name" value="rRNA_ssu_MeTfrase_G"/>
</dbReference>
<dbReference type="PANTHER" id="PTHR31760">
    <property type="entry name" value="S-ADENOSYL-L-METHIONINE-DEPENDENT METHYLTRANSFERASES SUPERFAMILY PROTEIN"/>
    <property type="match status" value="1"/>
</dbReference>
<reference evidence="9" key="1">
    <citation type="submission" date="2016-10" db="EMBL/GenBank/DDBJ databases">
        <authorList>
            <person name="Varghese N."/>
            <person name="Submissions S."/>
        </authorList>
    </citation>
    <scope>NUCLEOTIDE SEQUENCE [LARGE SCALE GENOMIC DNA]</scope>
    <source>
        <strain evidence="9">CGMCC 4.6945</strain>
    </source>
</reference>
<comment type="caution">
    <text evidence="6">Lacks conserved residue(s) required for the propagation of feature annotation.</text>
</comment>
<evidence type="ECO:0000313" key="8">
    <source>
        <dbReference type="EMBL" id="SFB34478.1"/>
    </source>
</evidence>
<proteinExistence type="inferred from homology"/>
<dbReference type="RefSeq" id="WP_090034264.1">
    <property type="nucleotide sequence ID" value="NZ_BONM01000037.1"/>
</dbReference>
<evidence type="ECO:0000256" key="3">
    <source>
        <dbReference type="ARBA" id="ARBA00022603"/>
    </source>
</evidence>
<dbReference type="OrthoDB" id="9808773at2"/>
<evidence type="ECO:0000256" key="4">
    <source>
        <dbReference type="ARBA" id="ARBA00022679"/>
    </source>
</evidence>
<evidence type="ECO:0000256" key="7">
    <source>
        <dbReference type="SAM" id="MobiDB-lite"/>
    </source>
</evidence>
<feature type="binding site" evidence="6">
    <location>
        <position position="87"/>
    </location>
    <ligand>
        <name>S-adenosyl-L-methionine</name>
        <dbReference type="ChEBI" id="CHEBI:59789"/>
    </ligand>
</feature>
<dbReference type="PANTHER" id="PTHR31760:SF0">
    <property type="entry name" value="S-ADENOSYL-L-METHIONINE-DEPENDENT METHYLTRANSFERASES SUPERFAMILY PROTEIN"/>
    <property type="match status" value="1"/>
</dbReference>
<dbReference type="Pfam" id="PF02527">
    <property type="entry name" value="GidB"/>
    <property type="match status" value="1"/>
</dbReference>
<protein>
    <recommendedName>
        <fullName evidence="6">Ribosomal RNA small subunit methyltransferase G</fullName>
        <ecNumber evidence="6">2.1.1.-</ecNumber>
    </recommendedName>
    <alternativeName>
        <fullName evidence="6">16S rRNA 7-methylguanosine methyltransferase</fullName>
        <shortName evidence="6">16S rRNA m7G methyltransferase</shortName>
    </alternativeName>
</protein>
<keyword evidence="3 6" id="KW-0489">Methyltransferase</keyword>
<accession>A0A1I1AD85</accession>
<evidence type="ECO:0000256" key="6">
    <source>
        <dbReference type="HAMAP-Rule" id="MF_00074"/>
    </source>
</evidence>
<keyword evidence="2 6" id="KW-0698">rRNA processing</keyword>
<keyword evidence="1 6" id="KW-0963">Cytoplasm</keyword>
<comment type="similarity">
    <text evidence="6">Belongs to the methyltransferase superfamily. RNA methyltransferase RsmG family.</text>
</comment>
<dbReference type="Gene3D" id="3.40.50.150">
    <property type="entry name" value="Vaccinia Virus protein VP39"/>
    <property type="match status" value="1"/>
</dbReference>
<keyword evidence="5 6" id="KW-0949">S-adenosyl-L-methionine</keyword>
<dbReference type="STRING" id="988821.SAMN05421867_11625"/>
<gene>
    <name evidence="6" type="primary">rsmG</name>
    <name evidence="8" type="ORF">SAMN05421867_11625</name>
</gene>
<name>A0A1I1AD85_9CELL</name>
<evidence type="ECO:0000256" key="5">
    <source>
        <dbReference type="ARBA" id="ARBA00022691"/>
    </source>
</evidence>
<feature type="binding site" evidence="6">
    <location>
        <begin position="138"/>
        <end position="139"/>
    </location>
    <ligand>
        <name>S-adenosyl-L-methionine</name>
        <dbReference type="ChEBI" id="CHEBI:59789"/>
    </ligand>
</feature>
<dbReference type="Proteomes" id="UP000199012">
    <property type="component" value="Unassembled WGS sequence"/>
</dbReference>
<feature type="region of interest" description="Disordered" evidence="7">
    <location>
        <begin position="1"/>
        <end position="22"/>
    </location>
</feature>
<organism evidence="8 9">
    <name type="scientific">Cellulomonas marina</name>
    <dbReference type="NCBI Taxonomy" id="988821"/>
    <lineage>
        <taxon>Bacteria</taxon>
        <taxon>Bacillati</taxon>
        <taxon>Actinomycetota</taxon>
        <taxon>Actinomycetes</taxon>
        <taxon>Micrococcales</taxon>
        <taxon>Cellulomonadaceae</taxon>
        <taxon>Cellulomonas</taxon>
    </lineage>
</organism>
<dbReference type="HAMAP" id="MF_00074">
    <property type="entry name" value="16SrRNA_methyltr_G"/>
    <property type="match status" value="1"/>
</dbReference>
<keyword evidence="9" id="KW-1185">Reference proteome</keyword>
<dbReference type="GO" id="GO:0070043">
    <property type="term" value="F:rRNA (guanine-N7-)-methyltransferase activity"/>
    <property type="evidence" value="ECO:0007669"/>
    <property type="project" value="UniProtKB-UniRule"/>
</dbReference>
<comment type="subcellular location">
    <subcellularLocation>
        <location evidence="6">Cytoplasm</location>
    </subcellularLocation>
</comment>
<comment type="function">
    <text evidence="6">Specifically methylates the N7 position of a guanine in 16S rRNA.</text>
</comment>
<dbReference type="AlphaFoldDB" id="A0A1I1AD85"/>
<dbReference type="EMBL" id="FOKA01000016">
    <property type="protein sequence ID" value="SFB34478.1"/>
    <property type="molecule type" value="Genomic_DNA"/>
</dbReference>
<dbReference type="NCBIfam" id="TIGR00138">
    <property type="entry name" value="rsmG_gidB"/>
    <property type="match status" value="1"/>
</dbReference>
<dbReference type="SUPFAM" id="SSF53335">
    <property type="entry name" value="S-adenosyl-L-methionine-dependent methyltransferases"/>
    <property type="match status" value="1"/>
</dbReference>
<feature type="binding site" evidence="6">
    <location>
        <position position="153"/>
    </location>
    <ligand>
        <name>S-adenosyl-L-methionine</name>
        <dbReference type="ChEBI" id="CHEBI:59789"/>
    </ligand>
</feature>
<evidence type="ECO:0000313" key="9">
    <source>
        <dbReference type="Proteomes" id="UP000199012"/>
    </source>
</evidence>
<dbReference type="InterPro" id="IPR029063">
    <property type="entry name" value="SAM-dependent_MTases_sf"/>
</dbReference>
<keyword evidence="4 6" id="KW-0808">Transferase</keyword>